<gene>
    <name evidence="1" type="ORF">ACFPIK_00805</name>
</gene>
<proteinExistence type="predicted"/>
<evidence type="ECO:0000313" key="2">
    <source>
        <dbReference type="Proteomes" id="UP001596163"/>
    </source>
</evidence>
<organism evidence="1 2">
    <name type="scientific">Algoriphagus aquatilis</name>
    <dbReference type="NCBI Taxonomy" id="490186"/>
    <lineage>
        <taxon>Bacteria</taxon>
        <taxon>Pseudomonadati</taxon>
        <taxon>Bacteroidota</taxon>
        <taxon>Cytophagia</taxon>
        <taxon>Cytophagales</taxon>
        <taxon>Cyclobacteriaceae</taxon>
        <taxon>Algoriphagus</taxon>
    </lineage>
</organism>
<protein>
    <submittedName>
        <fullName evidence="1">ATP-grasp fold amidoligase family protein</fullName>
    </submittedName>
</protein>
<name>A0ABW0BR30_9BACT</name>
<dbReference type="InterPro" id="IPR029465">
    <property type="entry name" value="ATPgrasp_TupA"/>
</dbReference>
<evidence type="ECO:0000313" key="1">
    <source>
        <dbReference type="EMBL" id="MFC5190287.1"/>
    </source>
</evidence>
<dbReference type="Proteomes" id="UP001596163">
    <property type="component" value="Unassembled WGS sequence"/>
</dbReference>
<sequence>MFEHCNGYPLDLQNPLTHNAKINWKKVKDRNPLLTLTSDKVKVRDYVKSVLGDQEAEEILIPIYFISKTGRDIPHQNWDYEFFMKANHFSGGNMLVQPGADPKLIQETCENWLSTSYGQGMHEWAYRDIPRRIVCEKVLRTEHGQIPADIKYYCFHGIPKMLMILSDRFEDQKRVFVDENLNHFEGAQMINKPLLWPLPPLPNHLRMMEIAAKLSKPFTYCRVDFYSIGEKVYFGELTHYTSSGYEPFSDYDLDLAFGELWKKENSHRSVLEILKSIKSKKLEVIHGD</sequence>
<dbReference type="EMBL" id="JBHSKS010000001">
    <property type="protein sequence ID" value="MFC5190287.1"/>
    <property type="molecule type" value="Genomic_DNA"/>
</dbReference>
<reference evidence="2" key="1">
    <citation type="journal article" date="2019" name="Int. J. Syst. Evol. Microbiol.">
        <title>The Global Catalogue of Microorganisms (GCM) 10K type strain sequencing project: providing services to taxonomists for standard genome sequencing and annotation.</title>
        <authorList>
            <consortium name="The Broad Institute Genomics Platform"/>
            <consortium name="The Broad Institute Genome Sequencing Center for Infectious Disease"/>
            <person name="Wu L."/>
            <person name="Ma J."/>
        </authorList>
    </citation>
    <scope>NUCLEOTIDE SEQUENCE [LARGE SCALE GENOMIC DNA]</scope>
    <source>
        <strain evidence="2">CGMCC 1.7030</strain>
    </source>
</reference>
<dbReference type="Pfam" id="PF14305">
    <property type="entry name" value="ATPgrasp_TupA"/>
    <property type="match status" value="1"/>
</dbReference>
<comment type="caution">
    <text evidence="1">The sequence shown here is derived from an EMBL/GenBank/DDBJ whole genome shotgun (WGS) entry which is preliminary data.</text>
</comment>
<keyword evidence="2" id="KW-1185">Reference proteome</keyword>
<dbReference type="RefSeq" id="WP_377911216.1">
    <property type="nucleotide sequence ID" value="NZ_JBHSKS010000001.1"/>
</dbReference>
<accession>A0ABW0BR30</accession>